<evidence type="ECO:0000259" key="10">
    <source>
        <dbReference type="PROSITE" id="PS51939"/>
    </source>
</evidence>
<keyword evidence="3 6" id="KW-0694">RNA-binding</keyword>
<feature type="compositionally biased region" description="Basic and acidic residues" evidence="7">
    <location>
        <begin position="411"/>
        <end position="432"/>
    </location>
</feature>
<dbReference type="CDD" id="cd12291">
    <property type="entry name" value="RRM1_La"/>
    <property type="match status" value="1"/>
</dbReference>
<dbReference type="AlphaFoldDB" id="A0A484L607"/>
<dbReference type="SUPFAM" id="SSF46785">
    <property type="entry name" value="Winged helix' DNA-binding domain"/>
    <property type="match status" value="1"/>
</dbReference>
<dbReference type="InterPro" id="IPR014886">
    <property type="entry name" value="La_xRRM"/>
</dbReference>
<comment type="function">
    <text evidence="5">Binds to the 3' poly(U) terminus of nascent RNA polymerase III transcripts, protecting them from exonuclease digestion and facilitating their folding and maturation.</text>
</comment>
<dbReference type="PROSITE" id="PS51939">
    <property type="entry name" value="XRRM"/>
    <property type="match status" value="1"/>
</dbReference>
<feature type="compositionally biased region" description="Basic residues" evidence="7">
    <location>
        <begin position="547"/>
        <end position="563"/>
    </location>
</feature>
<evidence type="ECO:0000256" key="1">
    <source>
        <dbReference type="ARBA" id="ARBA00004604"/>
    </source>
</evidence>
<dbReference type="GO" id="GO:0005730">
    <property type="term" value="C:nucleolus"/>
    <property type="evidence" value="ECO:0007669"/>
    <property type="project" value="UniProtKB-SubCell"/>
</dbReference>
<dbReference type="PANTHER" id="PTHR22792">
    <property type="entry name" value="LUPUS LA PROTEIN-RELATED"/>
    <property type="match status" value="1"/>
</dbReference>
<dbReference type="PANTHER" id="PTHR22792:SF140">
    <property type="entry name" value="ACHILLES, ISOFORM A"/>
    <property type="match status" value="1"/>
</dbReference>
<dbReference type="Pfam" id="PF00076">
    <property type="entry name" value="RRM_1"/>
    <property type="match status" value="1"/>
</dbReference>
<organism evidence="11 12">
    <name type="scientific">Cuscuta campestris</name>
    <dbReference type="NCBI Taxonomy" id="132261"/>
    <lineage>
        <taxon>Eukaryota</taxon>
        <taxon>Viridiplantae</taxon>
        <taxon>Streptophyta</taxon>
        <taxon>Embryophyta</taxon>
        <taxon>Tracheophyta</taxon>
        <taxon>Spermatophyta</taxon>
        <taxon>Magnoliopsida</taxon>
        <taxon>eudicotyledons</taxon>
        <taxon>Gunneridae</taxon>
        <taxon>Pentapetalae</taxon>
        <taxon>asterids</taxon>
        <taxon>lamiids</taxon>
        <taxon>Solanales</taxon>
        <taxon>Convolvulaceae</taxon>
        <taxon>Cuscuteae</taxon>
        <taxon>Cuscuta</taxon>
        <taxon>Cuscuta subgen. Grammica</taxon>
        <taxon>Cuscuta sect. Cleistogrammica</taxon>
    </lineage>
</organism>
<dbReference type="SMART" id="SM00715">
    <property type="entry name" value="LA"/>
    <property type="match status" value="1"/>
</dbReference>
<keyword evidence="4" id="KW-0539">Nucleus</keyword>
<dbReference type="PROSITE" id="PS50102">
    <property type="entry name" value="RRM"/>
    <property type="match status" value="1"/>
</dbReference>
<name>A0A484L607_9ASTE</name>
<feature type="region of interest" description="Disordered" evidence="7">
    <location>
        <begin position="378"/>
        <end position="437"/>
    </location>
</feature>
<dbReference type="SUPFAM" id="SSF54928">
    <property type="entry name" value="RNA-binding domain, RBD"/>
    <property type="match status" value="2"/>
</dbReference>
<dbReference type="InterPro" id="IPR006630">
    <property type="entry name" value="La_HTH"/>
</dbReference>
<evidence type="ECO:0000259" key="9">
    <source>
        <dbReference type="PROSITE" id="PS50961"/>
    </source>
</evidence>
<protein>
    <recommendedName>
        <fullName evidence="13">HTH La-type RNA-binding domain-containing protein</fullName>
    </recommendedName>
</protein>
<comment type="subcellular location">
    <subcellularLocation>
        <location evidence="1">Nucleus</location>
        <location evidence="1">Nucleolus</location>
    </subcellularLocation>
    <subcellularLocation>
        <location evidence="2">Nucleus</location>
        <location evidence="2">Nucleoplasm</location>
    </subcellularLocation>
</comment>
<feature type="domain" description="RRM" evidence="8">
    <location>
        <begin position="226"/>
        <end position="314"/>
    </location>
</feature>
<evidence type="ECO:0000256" key="6">
    <source>
        <dbReference type="PROSITE-ProRule" id="PRU00332"/>
    </source>
</evidence>
<feature type="region of interest" description="Disordered" evidence="7">
    <location>
        <begin position="536"/>
        <end position="579"/>
    </location>
</feature>
<evidence type="ECO:0000259" key="8">
    <source>
        <dbReference type="PROSITE" id="PS50102"/>
    </source>
</evidence>
<dbReference type="GO" id="GO:0006396">
    <property type="term" value="P:RNA processing"/>
    <property type="evidence" value="ECO:0007669"/>
    <property type="project" value="InterPro"/>
</dbReference>
<feature type="compositionally biased region" description="Basic and acidic residues" evidence="7">
    <location>
        <begin position="536"/>
        <end position="546"/>
    </location>
</feature>
<dbReference type="GO" id="GO:0003729">
    <property type="term" value="F:mRNA binding"/>
    <property type="evidence" value="ECO:0007669"/>
    <property type="project" value="TreeGrafter"/>
</dbReference>
<feature type="domain" description="XRRM" evidence="10">
    <location>
        <begin position="440"/>
        <end position="562"/>
    </location>
</feature>
<evidence type="ECO:0000313" key="11">
    <source>
        <dbReference type="EMBL" id="VFQ71769.1"/>
    </source>
</evidence>
<feature type="domain" description="HTH La-type RNA-binding" evidence="9">
    <location>
        <begin position="115"/>
        <end position="218"/>
    </location>
</feature>
<dbReference type="InterPro" id="IPR035979">
    <property type="entry name" value="RBD_domain_sf"/>
</dbReference>
<dbReference type="Gene3D" id="3.30.70.330">
    <property type="match status" value="2"/>
</dbReference>
<dbReference type="EMBL" id="OOIL02001079">
    <property type="protein sequence ID" value="VFQ71769.1"/>
    <property type="molecule type" value="Genomic_DNA"/>
</dbReference>
<evidence type="ECO:0000256" key="4">
    <source>
        <dbReference type="ARBA" id="ARBA00023242"/>
    </source>
</evidence>
<gene>
    <name evidence="11" type="ORF">CCAM_LOCUS13545</name>
</gene>
<dbReference type="Proteomes" id="UP000595140">
    <property type="component" value="Unassembled WGS sequence"/>
</dbReference>
<evidence type="ECO:0000256" key="7">
    <source>
        <dbReference type="SAM" id="MobiDB-lite"/>
    </source>
</evidence>
<dbReference type="InterPro" id="IPR036388">
    <property type="entry name" value="WH-like_DNA-bd_sf"/>
</dbReference>
<evidence type="ECO:0000256" key="3">
    <source>
        <dbReference type="ARBA" id="ARBA00022884"/>
    </source>
</evidence>
<dbReference type="InterPro" id="IPR000504">
    <property type="entry name" value="RRM_dom"/>
</dbReference>
<dbReference type="PROSITE" id="PS50961">
    <property type="entry name" value="HTH_LA"/>
    <property type="match status" value="1"/>
</dbReference>
<dbReference type="Gene3D" id="1.10.10.10">
    <property type="entry name" value="Winged helix-like DNA-binding domain superfamily/Winged helix DNA-binding domain"/>
    <property type="match status" value="1"/>
</dbReference>
<dbReference type="GO" id="GO:0005654">
    <property type="term" value="C:nucleoplasm"/>
    <property type="evidence" value="ECO:0007669"/>
    <property type="project" value="UniProtKB-SubCell"/>
</dbReference>
<dbReference type="InterPro" id="IPR045180">
    <property type="entry name" value="La_dom_prot"/>
</dbReference>
<dbReference type="GO" id="GO:1990904">
    <property type="term" value="C:ribonucleoprotein complex"/>
    <property type="evidence" value="ECO:0007669"/>
    <property type="project" value="UniProtKB-UniRule"/>
</dbReference>
<feature type="compositionally biased region" description="Basic and acidic residues" evidence="7">
    <location>
        <begin position="386"/>
        <end position="403"/>
    </location>
</feature>
<evidence type="ECO:0000256" key="2">
    <source>
        <dbReference type="ARBA" id="ARBA00004642"/>
    </source>
</evidence>
<dbReference type="Pfam" id="PF08777">
    <property type="entry name" value="RRM_3"/>
    <property type="match status" value="1"/>
</dbReference>
<accession>A0A484L607</accession>
<evidence type="ECO:0000313" key="12">
    <source>
        <dbReference type="Proteomes" id="UP000595140"/>
    </source>
</evidence>
<dbReference type="PRINTS" id="PR00302">
    <property type="entry name" value="LUPUSLA"/>
</dbReference>
<dbReference type="InterPro" id="IPR002344">
    <property type="entry name" value="Lupus_La"/>
</dbReference>
<evidence type="ECO:0008006" key="13">
    <source>
        <dbReference type="Google" id="ProtNLM"/>
    </source>
</evidence>
<dbReference type="Pfam" id="PF05383">
    <property type="entry name" value="La"/>
    <property type="match status" value="1"/>
</dbReference>
<dbReference type="CDD" id="cd08030">
    <property type="entry name" value="LA_like_plant"/>
    <property type="match status" value="1"/>
</dbReference>
<proteinExistence type="predicted"/>
<evidence type="ECO:0000256" key="5">
    <source>
        <dbReference type="ARBA" id="ARBA00057261"/>
    </source>
</evidence>
<keyword evidence="12" id="KW-1185">Reference proteome</keyword>
<sequence>MYRIFSTYNHQTRDQSKARQNRKYHTVLPFNLLRPARLFVFPFRFTRQTALTLRSSEYFGLQRVEGNPAPIEIVSKLLQRYPLLHLSCWYLRIYDCRNPKTSALRLPCSSSTMAKPLDEETVKKVIRQVEFYFSDSNLPRDSFLKKTVDESEDGLVSLALICSFSRMRSHLGLQEAKPEDITDDTVKAVADALKSSTFLKISEDGKKIGRATELPKPEVIDQVDGRTIAASPLEYDIKLEDVESFFSQYAKVNSVRLPRHVADKSLFCGTALVEFSSEEDAQSILKQSLVYAGVELELKTKKDFDAVRAQLEKEVENNNLNKGSSCKNQPIPEENYPKGLIVAFKLKKISEEGIAGTLNGDHTPAADNVDVAATAVVQTTSEDDKELTAEKESKNEENLKNDVEGDDDKEMNEKKESNDEEKHDKGVGEHHNTPAVNDLGVQSDVTEAQTTCEDNEVVQREDLKSVFQKFGTVKFVDFEKGADSGYIRFDTAEEAQKARAAAVLASEGISVKNCIATLDPVTGDAEKEYWIKLRDGQQRRRGDYKGNRGRGGGRFRGGKHPRHRDGNSGRPNKAQKVEA</sequence>
<reference evidence="11 12" key="1">
    <citation type="submission" date="2018-04" db="EMBL/GenBank/DDBJ databases">
        <authorList>
            <person name="Vogel A."/>
        </authorList>
    </citation>
    <scope>NUCLEOTIDE SEQUENCE [LARGE SCALE GENOMIC DNA]</scope>
</reference>
<dbReference type="InterPro" id="IPR036390">
    <property type="entry name" value="WH_DNA-bd_sf"/>
</dbReference>
<dbReference type="InterPro" id="IPR012677">
    <property type="entry name" value="Nucleotide-bd_a/b_plait_sf"/>
</dbReference>
<dbReference type="OrthoDB" id="439993at2759"/>
<dbReference type="SMART" id="SM00360">
    <property type="entry name" value="RRM"/>
    <property type="match status" value="2"/>
</dbReference>
<dbReference type="FunFam" id="1.10.10.10:FF:000795">
    <property type="entry name" value="La protein 2"/>
    <property type="match status" value="1"/>
</dbReference>